<proteinExistence type="predicted"/>
<evidence type="ECO:0000313" key="2">
    <source>
        <dbReference type="EMBL" id="MDJ1134891.1"/>
    </source>
</evidence>
<dbReference type="Pfam" id="PF19457">
    <property type="entry name" value="DUF5994"/>
    <property type="match status" value="1"/>
</dbReference>
<feature type="region of interest" description="Disordered" evidence="1">
    <location>
        <begin position="1"/>
        <end position="23"/>
    </location>
</feature>
<protein>
    <submittedName>
        <fullName evidence="2">DUF5994 family protein</fullName>
    </submittedName>
</protein>
<dbReference type="InterPro" id="IPR046036">
    <property type="entry name" value="DUF5994"/>
</dbReference>
<organism evidence="2 3">
    <name type="scientific">Streptomyces iconiensis</name>
    <dbReference type="NCBI Taxonomy" id="1384038"/>
    <lineage>
        <taxon>Bacteria</taxon>
        <taxon>Bacillati</taxon>
        <taxon>Actinomycetota</taxon>
        <taxon>Actinomycetes</taxon>
        <taxon>Kitasatosporales</taxon>
        <taxon>Streptomycetaceae</taxon>
        <taxon>Streptomyces</taxon>
    </lineage>
</organism>
<gene>
    <name evidence="2" type="ORF">NMN56_023615</name>
</gene>
<dbReference type="Proteomes" id="UP001214441">
    <property type="component" value="Unassembled WGS sequence"/>
</dbReference>
<comment type="caution">
    <text evidence="2">The sequence shown here is derived from an EMBL/GenBank/DDBJ whole genome shotgun (WGS) entry which is preliminary data.</text>
</comment>
<dbReference type="RefSeq" id="WP_274045737.1">
    <property type="nucleotide sequence ID" value="NZ_JANCPR020000024.1"/>
</dbReference>
<keyword evidence="3" id="KW-1185">Reference proteome</keyword>
<evidence type="ECO:0000256" key="1">
    <source>
        <dbReference type="SAM" id="MobiDB-lite"/>
    </source>
</evidence>
<dbReference type="EMBL" id="JANCPR020000024">
    <property type="protein sequence ID" value="MDJ1134891.1"/>
    <property type="molecule type" value="Genomic_DNA"/>
</dbReference>
<accession>A0ABT7A215</accession>
<evidence type="ECO:0000313" key="3">
    <source>
        <dbReference type="Proteomes" id="UP001214441"/>
    </source>
</evidence>
<sequence length="246" mass="26133">MPTSFSESDNHRAGGAPPDARGRERAMGVVAGPWHTARPGAPAARLSLTPAVRSPGPLDGAWWPYSLDLSRELPCLAATLGPLWGRITRFTVHPALWHDLPREVSPLAPDPYGMVFSCAVGTRGLLVVPPLTPPATALLLMAVAADPHNARTASGLSETVGALTAPVPVQSPAPAPIPASAPHREGDGVYGYGEQGAYEYGEYEHGEHEGGEYVGGPFLPASVHNLLRGPVCTRLERRQREERRES</sequence>
<reference evidence="2 3" key="1">
    <citation type="submission" date="2023-05" db="EMBL/GenBank/DDBJ databases">
        <title>Streptantibioticus silvisoli sp. nov., acidotolerant actinomycetes 1 from pine litter.</title>
        <authorList>
            <person name="Swiecimska M."/>
            <person name="Golinska P."/>
            <person name="Sangal V."/>
            <person name="Wachnowicz B."/>
            <person name="Goodfellow M."/>
        </authorList>
    </citation>
    <scope>NUCLEOTIDE SEQUENCE [LARGE SCALE GENOMIC DNA]</scope>
    <source>
        <strain evidence="2 3">DSM 42109</strain>
    </source>
</reference>
<name>A0ABT7A215_9ACTN</name>